<proteinExistence type="predicted"/>
<protein>
    <submittedName>
        <fullName evidence="1">Uncharacterized protein</fullName>
    </submittedName>
</protein>
<reference evidence="1" key="1">
    <citation type="journal article" date="2020" name="Nat. Commun.">
        <title>Large-scale genome sequencing of mycorrhizal fungi provides insights into the early evolution of symbiotic traits.</title>
        <authorList>
            <person name="Miyauchi S."/>
            <person name="Kiss E."/>
            <person name="Kuo A."/>
            <person name="Drula E."/>
            <person name="Kohler A."/>
            <person name="Sanchez-Garcia M."/>
            <person name="Morin E."/>
            <person name="Andreopoulos B."/>
            <person name="Barry K.W."/>
            <person name="Bonito G."/>
            <person name="Buee M."/>
            <person name="Carver A."/>
            <person name="Chen C."/>
            <person name="Cichocki N."/>
            <person name="Clum A."/>
            <person name="Culley D."/>
            <person name="Crous P.W."/>
            <person name="Fauchery L."/>
            <person name="Girlanda M."/>
            <person name="Hayes R.D."/>
            <person name="Keri Z."/>
            <person name="LaButti K."/>
            <person name="Lipzen A."/>
            <person name="Lombard V."/>
            <person name="Magnuson J."/>
            <person name="Maillard F."/>
            <person name="Murat C."/>
            <person name="Nolan M."/>
            <person name="Ohm R.A."/>
            <person name="Pangilinan J."/>
            <person name="Pereira M.F."/>
            <person name="Perotto S."/>
            <person name="Peter M."/>
            <person name="Pfister S."/>
            <person name="Riley R."/>
            <person name="Sitrit Y."/>
            <person name="Stielow J.B."/>
            <person name="Szollosi G."/>
            <person name="Zifcakova L."/>
            <person name="Stursova M."/>
            <person name="Spatafora J.W."/>
            <person name="Tedersoo L."/>
            <person name="Vaario L.M."/>
            <person name="Yamada A."/>
            <person name="Yan M."/>
            <person name="Wang P."/>
            <person name="Xu J."/>
            <person name="Bruns T."/>
            <person name="Baldrian P."/>
            <person name="Vilgalys R."/>
            <person name="Dunand C."/>
            <person name="Henrissat B."/>
            <person name="Grigoriev I.V."/>
            <person name="Hibbett D."/>
            <person name="Nagy L.G."/>
            <person name="Martin F.M."/>
        </authorList>
    </citation>
    <scope>NUCLEOTIDE SEQUENCE</scope>
    <source>
        <strain evidence="1">UP504</strain>
    </source>
</reference>
<dbReference type="Proteomes" id="UP000886523">
    <property type="component" value="Unassembled WGS sequence"/>
</dbReference>
<name>A0A9P6APM6_9AGAM</name>
<gene>
    <name evidence="1" type="ORF">BS47DRAFT_1348883</name>
</gene>
<accession>A0A9P6APM6</accession>
<organism evidence="1 2">
    <name type="scientific">Hydnum rufescens UP504</name>
    <dbReference type="NCBI Taxonomy" id="1448309"/>
    <lineage>
        <taxon>Eukaryota</taxon>
        <taxon>Fungi</taxon>
        <taxon>Dikarya</taxon>
        <taxon>Basidiomycota</taxon>
        <taxon>Agaricomycotina</taxon>
        <taxon>Agaricomycetes</taxon>
        <taxon>Cantharellales</taxon>
        <taxon>Hydnaceae</taxon>
        <taxon>Hydnum</taxon>
    </lineage>
</organism>
<feature type="non-terminal residue" evidence="1">
    <location>
        <position position="1"/>
    </location>
</feature>
<keyword evidence="2" id="KW-1185">Reference proteome</keyword>
<sequence>YWHAPEWRPKEKMNISTLSNRSSQAIIPRSAGGAPHSVTAMLAEASTLKRNEAPSQRDETPRGVLQSKYYTSVERWAIDTPESRTSTSRRPRRTLREGQLAIGRKIAEKILQEINQCADEDIPDDQRLECGSCHRKRLDSARKTDWDYARRELNALVLTSTKQGWVSQPGHEVSKSLDRLPPELMKNKQRLENHLKVMLGRPHDAITRRYREPGPWGIRVTEAGCLIVFRDETG</sequence>
<comment type="caution">
    <text evidence="1">The sequence shown here is derived from an EMBL/GenBank/DDBJ whole genome shotgun (WGS) entry which is preliminary data.</text>
</comment>
<dbReference type="AlphaFoldDB" id="A0A9P6APM6"/>
<evidence type="ECO:0000313" key="2">
    <source>
        <dbReference type="Proteomes" id="UP000886523"/>
    </source>
</evidence>
<evidence type="ECO:0000313" key="1">
    <source>
        <dbReference type="EMBL" id="KAF9509622.1"/>
    </source>
</evidence>
<dbReference type="EMBL" id="MU129031">
    <property type="protein sequence ID" value="KAF9509622.1"/>
    <property type="molecule type" value="Genomic_DNA"/>
</dbReference>